<keyword evidence="2" id="KW-0677">Repeat</keyword>
<dbReference type="AlphaFoldDB" id="A0A9P1ITH9"/>
<dbReference type="Pfam" id="PF15519">
    <property type="entry name" value="RBM39linker"/>
    <property type="match status" value="1"/>
</dbReference>
<dbReference type="CDD" id="cd12283">
    <property type="entry name" value="RRM1_RBM39_like"/>
    <property type="match status" value="1"/>
</dbReference>
<keyword evidence="8" id="KW-1185">Reference proteome</keyword>
<evidence type="ECO:0000313" key="8">
    <source>
        <dbReference type="Proteomes" id="UP001152747"/>
    </source>
</evidence>
<dbReference type="Pfam" id="PF00076">
    <property type="entry name" value="RRM_1"/>
    <property type="match status" value="2"/>
</dbReference>
<feature type="domain" description="RRM" evidence="6">
    <location>
        <begin position="538"/>
        <end position="615"/>
    </location>
</feature>
<evidence type="ECO:0000256" key="1">
    <source>
        <dbReference type="ARBA" id="ARBA00022553"/>
    </source>
</evidence>
<comment type="caution">
    <text evidence="7">The sequence shown here is derived from an EMBL/GenBank/DDBJ whole genome shotgun (WGS) entry which is preliminary data.</text>
</comment>
<feature type="region of interest" description="Disordered" evidence="5">
    <location>
        <begin position="1"/>
        <end position="319"/>
    </location>
</feature>
<feature type="compositionally biased region" description="Basic and acidic residues" evidence="5">
    <location>
        <begin position="36"/>
        <end position="59"/>
    </location>
</feature>
<proteinExistence type="predicted"/>
<evidence type="ECO:0000256" key="3">
    <source>
        <dbReference type="ARBA" id="ARBA00022884"/>
    </source>
</evidence>
<dbReference type="Proteomes" id="UP001152747">
    <property type="component" value="Unassembled WGS sequence"/>
</dbReference>
<dbReference type="PROSITE" id="PS50102">
    <property type="entry name" value="RRM"/>
    <property type="match status" value="2"/>
</dbReference>
<feature type="region of interest" description="Disordered" evidence="5">
    <location>
        <begin position="336"/>
        <end position="424"/>
    </location>
</feature>
<dbReference type="EMBL" id="CANHGI010000004">
    <property type="protein sequence ID" value="CAI5449887.1"/>
    <property type="molecule type" value="Genomic_DNA"/>
</dbReference>
<evidence type="ECO:0000256" key="5">
    <source>
        <dbReference type="SAM" id="MobiDB-lite"/>
    </source>
</evidence>
<feature type="compositionally biased region" description="Basic and acidic residues" evidence="5">
    <location>
        <begin position="8"/>
        <end position="20"/>
    </location>
</feature>
<dbReference type="InterPro" id="IPR000504">
    <property type="entry name" value="RRM_dom"/>
</dbReference>
<evidence type="ECO:0000256" key="4">
    <source>
        <dbReference type="PROSITE-ProRule" id="PRU00176"/>
    </source>
</evidence>
<dbReference type="GO" id="GO:0006397">
    <property type="term" value="P:mRNA processing"/>
    <property type="evidence" value="ECO:0007669"/>
    <property type="project" value="InterPro"/>
</dbReference>
<dbReference type="Gene3D" id="3.30.70.330">
    <property type="match status" value="3"/>
</dbReference>
<keyword evidence="1" id="KW-0597">Phosphoprotein</keyword>
<feature type="compositionally biased region" description="Basic residues" evidence="5">
    <location>
        <begin position="288"/>
        <end position="306"/>
    </location>
</feature>
<feature type="compositionally biased region" description="Polar residues" evidence="5">
    <location>
        <begin position="351"/>
        <end position="361"/>
    </location>
</feature>
<feature type="compositionally biased region" description="Basic and acidic residues" evidence="5">
    <location>
        <begin position="118"/>
        <end position="131"/>
    </location>
</feature>
<feature type="compositionally biased region" description="Low complexity" evidence="5">
    <location>
        <begin position="88"/>
        <end position="100"/>
    </location>
</feature>
<feature type="compositionally biased region" description="Basic residues" evidence="5">
    <location>
        <begin position="68"/>
        <end position="80"/>
    </location>
</feature>
<dbReference type="NCBIfam" id="TIGR01622">
    <property type="entry name" value="SF-CC1"/>
    <property type="match status" value="1"/>
</dbReference>
<evidence type="ECO:0000259" key="6">
    <source>
        <dbReference type="PROSITE" id="PS50102"/>
    </source>
</evidence>
<feature type="compositionally biased region" description="Basic residues" evidence="5">
    <location>
        <begin position="26"/>
        <end position="35"/>
    </location>
</feature>
<dbReference type="InterPro" id="IPR035979">
    <property type="entry name" value="RBD_domain_sf"/>
</dbReference>
<evidence type="ECO:0000256" key="2">
    <source>
        <dbReference type="ARBA" id="ARBA00022737"/>
    </source>
</evidence>
<feature type="compositionally biased region" description="Low complexity" evidence="5">
    <location>
        <begin position="234"/>
        <end position="245"/>
    </location>
</feature>
<dbReference type="PANTHER" id="PTHR48036">
    <property type="entry name" value="SPLICING FACTOR (PAD-1), PUTATIVE (AFU_ORTHOLOGUE AFUA_1G15810)-RELATED"/>
    <property type="match status" value="1"/>
</dbReference>
<dbReference type="CDD" id="cd12285">
    <property type="entry name" value="RRM3_RBM39_like"/>
    <property type="match status" value="1"/>
</dbReference>
<dbReference type="GO" id="GO:0005634">
    <property type="term" value="C:nucleus"/>
    <property type="evidence" value="ECO:0007669"/>
    <property type="project" value="InterPro"/>
</dbReference>
<feature type="compositionally biased region" description="Basic and acidic residues" evidence="5">
    <location>
        <begin position="188"/>
        <end position="200"/>
    </location>
</feature>
<feature type="compositionally biased region" description="Basic residues" evidence="5">
    <location>
        <begin position="372"/>
        <end position="383"/>
    </location>
</feature>
<accession>A0A9P1ITH9</accession>
<feature type="compositionally biased region" description="Gly residues" evidence="5">
    <location>
        <begin position="168"/>
        <end position="186"/>
    </location>
</feature>
<keyword evidence="3 4" id="KW-0694">RNA-binding</keyword>
<dbReference type="SMART" id="SM00360">
    <property type="entry name" value="RRM"/>
    <property type="match status" value="3"/>
</dbReference>
<dbReference type="SUPFAM" id="SSF54928">
    <property type="entry name" value="RNA-binding domain, RBD"/>
    <property type="match status" value="2"/>
</dbReference>
<dbReference type="InterPro" id="IPR006509">
    <property type="entry name" value="RBM39_SF"/>
</dbReference>
<protein>
    <recommendedName>
        <fullName evidence="6">RRM domain-containing protein</fullName>
    </recommendedName>
</protein>
<evidence type="ECO:0000313" key="7">
    <source>
        <dbReference type="EMBL" id="CAI5449887.1"/>
    </source>
</evidence>
<sequence length="827" mass="90080">MKPGELFARLKDKPEWHDGSENMGAKSKKKKKSKKVREPKESNEPSTSTKKEGPKRKSNEPSTSKSVIPKKKKKSKRNSSPKKQPAKVPRNSPSVPSRNSEFIKKILTGFLPAPNSSSEKRSSRRAPEVQENRTVPPRDAPTGRGAPRGAGRSAARESGRDAPAGRGSFSGRGALRGRGAPRGVGRGAARESGRGDERSSRNSAELGRSERGRGRGSTRGRGAPRGSDRGAMRGRGAPRGAPRGRGALRGGRGAPRGILRGRGAPRGMTRGRGAPRGRGMTRGAIRGRGLRGRGGIRRKITKRPKSAKPAPFPPMIQTEEQKITASIVVKDALKRIQRGNESPDYECFTDYENTSGSSESEWFTDDDEDRSPRRRSRSPGRRPRVIDHRDRRSPRRSPPRSRLPGPERRDVMPFNPRHSPPKNAKLELSADERDQRTLFIMQIARDTRPRDLEEFFSAVGAVRDVRIITDSRTGRSKGICYVEFWDEDSVPLGLALNGQRLMGAPLIIQRTCSERNRQINSSVANALGFGVANNKGPTKLFVENLHPKISDKMLQEVFTSFGRIESVDLPTDSAGDGTGNAVVLFRSAEDATKAFEQLNNFELAGKCIRLSLTDPTETAKKEEASIYQRSLDDCDNRQGFSLGAGGRQQLMAKLAQGTGGGMELSSEAQMAANQATTTAIPAIATQCFLLSNMFDPASETDPNWDVDIRDDVIEQCAQHGGALHVFVDRGSEQGNVYVKCPSIAIAHQAVSALHGRWFSGKVITANYVPVNSYHELFPDAVHSRLVLQSRANAAAIPAPPMNPAVPGYGYGMMPPAPPSFGNGAGYY</sequence>
<reference evidence="7" key="1">
    <citation type="submission" date="2022-11" db="EMBL/GenBank/DDBJ databases">
        <authorList>
            <person name="Kikuchi T."/>
        </authorList>
    </citation>
    <scope>NUCLEOTIDE SEQUENCE</scope>
    <source>
        <strain evidence="7">PS1010</strain>
    </source>
</reference>
<feature type="domain" description="RRM" evidence="6">
    <location>
        <begin position="436"/>
        <end position="513"/>
    </location>
</feature>
<dbReference type="InterPro" id="IPR029123">
    <property type="entry name" value="RBM39_linker"/>
</dbReference>
<name>A0A9P1ITH9_9PELO</name>
<dbReference type="GO" id="GO:0003723">
    <property type="term" value="F:RNA binding"/>
    <property type="evidence" value="ECO:0007669"/>
    <property type="project" value="UniProtKB-UniRule"/>
</dbReference>
<dbReference type="OrthoDB" id="8123449at2759"/>
<feature type="compositionally biased region" description="Low complexity" evidence="5">
    <location>
        <begin position="140"/>
        <end position="153"/>
    </location>
</feature>
<gene>
    <name evidence="7" type="ORF">CAMP_LOCUS12524</name>
</gene>
<dbReference type="InterPro" id="IPR012677">
    <property type="entry name" value="Nucleotide-bd_a/b_plait_sf"/>
</dbReference>
<feature type="compositionally biased region" description="Low complexity" evidence="5">
    <location>
        <begin position="255"/>
        <end position="267"/>
    </location>
</feature>
<organism evidence="7 8">
    <name type="scientific">Caenorhabditis angaria</name>
    <dbReference type="NCBI Taxonomy" id="860376"/>
    <lineage>
        <taxon>Eukaryota</taxon>
        <taxon>Metazoa</taxon>
        <taxon>Ecdysozoa</taxon>
        <taxon>Nematoda</taxon>
        <taxon>Chromadorea</taxon>
        <taxon>Rhabditida</taxon>
        <taxon>Rhabditina</taxon>
        <taxon>Rhabditomorpha</taxon>
        <taxon>Rhabditoidea</taxon>
        <taxon>Rhabditidae</taxon>
        <taxon>Peloderinae</taxon>
        <taxon>Caenorhabditis</taxon>
    </lineage>
</organism>